<dbReference type="Pfam" id="PF01555">
    <property type="entry name" value="N6_N4_Mtase"/>
    <property type="match status" value="1"/>
</dbReference>
<evidence type="ECO:0000256" key="4">
    <source>
        <dbReference type="ARBA" id="ARBA00047942"/>
    </source>
</evidence>
<evidence type="ECO:0000313" key="8">
    <source>
        <dbReference type="Proteomes" id="UP000295131"/>
    </source>
</evidence>
<organism evidence="7 8">
    <name type="scientific">Pseudohoeflea suaedae</name>
    <dbReference type="NCBI Taxonomy" id="877384"/>
    <lineage>
        <taxon>Bacteria</taxon>
        <taxon>Pseudomonadati</taxon>
        <taxon>Pseudomonadota</taxon>
        <taxon>Alphaproteobacteria</taxon>
        <taxon>Hyphomicrobiales</taxon>
        <taxon>Rhizobiaceae</taxon>
        <taxon>Pseudohoeflea</taxon>
    </lineage>
</organism>
<dbReference type="InterPro" id="IPR029063">
    <property type="entry name" value="SAM-dependent_MTases_sf"/>
</dbReference>
<keyword evidence="8" id="KW-1185">Reference proteome</keyword>
<dbReference type="GO" id="GO:0003677">
    <property type="term" value="F:DNA binding"/>
    <property type="evidence" value="ECO:0007669"/>
    <property type="project" value="InterPro"/>
</dbReference>
<keyword evidence="3 7" id="KW-0808">Transferase</keyword>
<evidence type="ECO:0000256" key="5">
    <source>
        <dbReference type="RuleBase" id="RU362026"/>
    </source>
</evidence>
<evidence type="ECO:0000259" key="6">
    <source>
        <dbReference type="Pfam" id="PF01555"/>
    </source>
</evidence>
<dbReference type="RefSeq" id="WP_133284402.1">
    <property type="nucleotide sequence ID" value="NZ_SMSI01000002.1"/>
</dbReference>
<dbReference type="GO" id="GO:0032259">
    <property type="term" value="P:methylation"/>
    <property type="evidence" value="ECO:0007669"/>
    <property type="project" value="UniProtKB-KW"/>
</dbReference>
<dbReference type="EMBL" id="SMSI01000002">
    <property type="protein sequence ID" value="TDH35702.1"/>
    <property type="molecule type" value="Genomic_DNA"/>
</dbReference>
<evidence type="ECO:0000313" key="7">
    <source>
        <dbReference type="EMBL" id="TDH35702.1"/>
    </source>
</evidence>
<dbReference type="PANTHER" id="PTHR13370">
    <property type="entry name" value="RNA METHYLASE-RELATED"/>
    <property type="match status" value="1"/>
</dbReference>
<feature type="domain" description="DNA methylase N-4/N-6" evidence="6">
    <location>
        <begin position="26"/>
        <end position="223"/>
    </location>
</feature>
<dbReference type="PROSITE" id="PS00092">
    <property type="entry name" value="N6_MTASE"/>
    <property type="match status" value="1"/>
</dbReference>
<accession>A0A4V6PK04</accession>
<evidence type="ECO:0000256" key="1">
    <source>
        <dbReference type="ARBA" id="ARBA00006594"/>
    </source>
</evidence>
<dbReference type="OrthoDB" id="9773571at2"/>
<comment type="catalytic activity">
    <reaction evidence="4">
        <text>a 2'-deoxyadenosine in DNA + S-adenosyl-L-methionine = an N(6)-methyl-2'-deoxyadenosine in DNA + S-adenosyl-L-homocysteine + H(+)</text>
        <dbReference type="Rhea" id="RHEA:15197"/>
        <dbReference type="Rhea" id="RHEA-COMP:12418"/>
        <dbReference type="Rhea" id="RHEA-COMP:12419"/>
        <dbReference type="ChEBI" id="CHEBI:15378"/>
        <dbReference type="ChEBI" id="CHEBI:57856"/>
        <dbReference type="ChEBI" id="CHEBI:59789"/>
        <dbReference type="ChEBI" id="CHEBI:90615"/>
        <dbReference type="ChEBI" id="CHEBI:90616"/>
        <dbReference type="EC" id="2.1.1.72"/>
    </reaction>
</comment>
<dbReference type="InterPro" id="IPR001091">
    <property type="entry name" value="RM_Methyltransferase"/>
</dbReference>
<dbReference type="GO" id="GO:0009007">
    <property type="term" value="F:site-specific DNA-methyltransferase (adenine-specific) activity"/>
    <property type="evidence" value="ECO:0007669"/>
    <property type="project" value="UniProtKB-EC"/>
</dbReference>
<proteinExistence type="inferred from homology"/>
<evidence type="ECO:0000256" key="3">
    <source>
        <dbReference type="ARBA" id="ARBA00022679"/>
    </source>
</evidence>
<dbReference type="Gene3D" id="3.40.50.150">
    <property type="entry name" value="Vaccinia Virus protein VP39"/>
    <property type="match status" value="1"/>
</dbReference>
<dbReference type="SUPFAM" id="SSF53335">
    <property type="entry name" value="S-adenosyl-L-methionine-dependent methyltransferases"/>
    <property type="match status" value="1"/>
</dbReference>
<keyword evidence="2 7" id="KW-0489">Methyltransferase</keyword>
<protein>
    <recommendedName>
        <fullName evidence="5">Methyltransferase</fullName>
        <ecNumber evidence="5">2.1.1.-</ecNumber>
    </recommendedName>
</protein>
<reference evidence="7 8" key="1">
    <citation type="journal article" date="2013" name="Int. J. Syst. Evol. Microbiol.">
        <title>Hoeflea suaedae sp. nov., an endophytic bacterium isolated from the root of the halophyte Suaeda maritima.</title>
        <authorList>
            <person name="Chung E.J."/>
            <person name="Park J.A."/>
            <person name="Pramanik P."/>
            <person name="Bibi F."/>
            <person name="Jeon C.O."/>
            <person name="Chung Y.R."/>
        </authorList>
    </citation>
    <scope>NUCLEOTIDE SEQUENCE [LARGE SCALE GENOMIC DNA]</scope>
    <source>
        <strain evidence="7 8">YC6898</strain>
    </source>
</reference>
<dbReference type="AlphaFoldDB" id="A0A4V6PK04"/>
<dbReference type="GO" id="GO:0005737">
    <property type="term" value="C:cytoplasm"/>
    <property type="evidence" value="ECO:0007669"/>
    <property type="project" value="TreeGrafter"/>
</dbReference>
<comment type="similarity">
    <text evidence="1 5">Belongs to the N(4)/N(6)-methyltransferase family.</text>
</comment>
<name>A0A4V6PK04_9HYPH</name>
<dbReference type="PRINTS" id="PR00508">
    <property type="entry name" value="S21N4MTFRASE"/>
</dbReference>
<dbReference type="Proteomes" id="UP000295131">
    <property type="component" value="Unassembled WGS sequence"/>
</dbReference>
<gene>
    <name evidence="7" type="ORF">E2A64_10200</name>
</gene>
<comment type="caution">
    <text evidence="7">The sequence shown here is derived from an EMBL/GenBank/DDBJ whole genome shotgun (WGS) entry which is preliminary data.</text>
</comment>
<sequence>MRIEQIGDCTLYNGDCLEVMARLEQVDHVVSDPPYEDELHKAIGRIRRNDGREMITELGFGGVNSSRADIVKEVVRVSNGWAILFTLAEGVRAWRDELQAREAKYDTCIAWVKPDSTPRMNGQGPARGFECAVTAWCAPGYRKWNAGGKRGVYTHLTNQRDRDGRHPTEKPIPLMRELLSDFTNPGQLILDPFMGSGTTGVACARMGRRFIGVELDPKYFDIACERIEKAYAQGDMFVEATKEPQPLDMFSPANDNAAEKAA</sequence>
<dbReference type="PANTHER" id="PTHR13370:SF3">
    <property type="entry name" value="TRNA (GUANINE(10)-N2)-METHYLTRANSFERASE HOMOLOG"/>
    <property type="match status" value="1"/>
</dbReference>
<dbReference type="EC" id="2.1.1.-" evidence="5"/>
<dbReference type="InterPro" id="IPR002941">
    <property type="entry name" value="DNA_methylase_N4/N6"/>
</dbReference>
<evidence type="ECO:0000256" key="2">
    <source>
        <dbReference type="ARBA" id="ARBA00022603"/>
    </source>
</evidence>
<dbReference type="InterPro" id="IPR002052">
    <property type="entry name" value="DNA_methylase_N6_adenine_CS"/>
</dbReference>
<dbReference type="GO" id="GO:0008170">
    <property type="term" value="F:N-methyltransferase activity"/>
    <property type="evidence" value="ECO:0007669"/>
    <property type="project" value="InterPro"/>
</dbReference>